<evidence type="ECO:0000313" key="4">
    <source>
        <dbReference type="Proteomes" id="UP001595947"/>
    </source>
</evidence>
<dbReference type="PANTHER" id="PTHR43058:SF1">
    <property type="entry name" value="DUF427 DOMAIN-CONTAINING PROTEIN"/>
    <property type="match status" value="1"/>
</dbReference>
<protein>
    <submittedName>
        <fullName evidence="3">DUF427 domain-containing protein</fullName>
    </submittedName>
</protein>
<sequence length="166" mass="18413">MRITREEPGPGQESVWDYPRPPRLERDPRRAVVTHAGTVVVDTDDVVRVLETSHPPTFYLPRAAFTEGVLRTAERRTVCEWKGTARYVDVVVPGATLEAIGWWYPEGDVSATYPELADRVALYPAPFDEITLDGERVVPQPGGFYGGWITAEVVGPFKGGAGTWGW</sequence>
<feature type="region of interest" description="Disordered" evidence="1">
    <location>
        <begin position="1"/>
        <end position="21"/>
    </location>
</feature>
<accession>A0ABV9YWS5</accession>
<gene>
    <name evidence="3" type="ORF">ACFPBZ_27105</name>
</gene>
<evidence type="ECO:0000256" key="1">
    <source>
        <dbReference type="SAM" id="MobiDB-lite"/>
    </source>
</evidence>
<dbReference type="PANTHER" id="PTHR43058">
    <property type="entry name" value="SLR0655 PROTEIN"/>
    <property type="match status" value="1"/>
</dbReference>
<proteinExistence type="predicted"/>
<dbReference type="InterPro" id="IPR007361">
    <property type="entry name" value="DUF427"/>
</dbReference>
<dbReference type="RefSeq" id="WP_378039232.1">
    <property type="nucleotide sequence ID" value="NZ_JBHSIV010000050.1"/>
</dbReference>
<evidence type="ECO:0000259" key="2">
    <source>
        <dbReference type="Pfam" id="PF04248"/>
    </source>
</evidence>
<feature type="domain" description="DUF427" evidence="2">
    <location>
        <begin position="32"/>
        <end position="124"/>
    </location>
</feature>
<organism evidence="3 4">
    <name type="scientific">Actinomycetospora atypica</name>
    <dbReference type="NCBI Taxonomy" id="1290095"/>
    <lineage>
        <taxon>Bacteria</taxon>
        <taxon>Bacillati</taxon>
        <taxon>Actinomycetota</taxon>
        <taxon>Actinomycetes</taxon>
        <taxon>Pseudonocardiales</taxon>
        <taxon>Pseudonocardiaceae</taxon>
        <taxon>Actinomycetospora</taxon>
    </lineage>
</organism>
<reference evidence="4" key="1">
    <citation type="journal article" date="2019" name="Int. J. Syst. Evol. Microbiol.">
        <title>The Global Catalogue of Microorganisms (GCM) 10K type strain sequencing project: providing services to taxonomists for standard genome sequencing and annotation.</title>
        <authorList>
            <consortium name="The Broad Institute Genomics Platform"/>
            <consortium name="The Broad Institute Genome Sequencing Center for Infectious Disease"/>
            <person name="Wu L."/>
            <person name="Ma J."/>
        </authorList>
    </citation>
    <scope>NUCLEOTIDE SEQUENCE [LARGE SCALE GENOMIC DNA]</scope>
    <source>
        <strain evidence="4">CGMCC 4.7093</strain>
    </source>
</reference>
<dbReference type="Gene3D" id="2.170.150.40">
    <property type="entry name" value="Domain of unknown function (DUF427)"/>
    <property type="match status" value="1"/>
</dbReference>
<evidence type="ECO:0000313" key="3">
    <source>
        <dbReference type="EMBL" id="MFC5065913.1"/>
    </source>
</evidence>
<dbReference type="Pfam" id="PF04248">
    <property type="entry name" value="NTP_transf_9"/>
    <property type="match status" value="1"/>
</dbReference>
<name>A0ABV9YWS5_9PSEU</name>
<keyword evidence="4" id="KW-1185">Reference proteome</keyword>
<dbReference type="Proteomes" id="UP001595947">
    <property type="component" value="Unassembled WGS sequence"/>
</dbReference>
<dbReference type="InterPro" id="IPR038694">
    <property type="entry name" value="DUF427_sf"/>
</dbReference>
<comment type="caution">
    <text evidence="3">The sequence shown here is derived from an EMBL/GenBank/DDBJ whole genome shotgun (WGS) entry which is preliminary data.</text>
</comment>
<dbReference type="EMBL" id="JBHSIV010000050">
    <property type="protein sequence ID" value="MFC5065913.1"/>
    <property type="molecule type" value="Genomic_DNA"/>
</dbReference>